<dbReference type="RefSeq" id="WP_366191214.1">
    <property type="nucleotide sequence ID" value="NZ_JBFBVU010000002.1"/>
</dbReference>
<reference evidence="2 3" key="1">
    <citation type="submission" date="2024-07" db="EMBL/GenBank/DDBJ databases">
        <authorList>
            <person name="Kang M."/>
        </authorList>
    </citation>
    <scope>NUCLEOTIDE SEQUENCE [LARGE SCALE GENOMIC DNA]</scope>
    <source>
        <strain evidence="2 3">DFM31</strain>
    </source>
</reference>
<gene>
    <name evidence="2" type="ORF">AB0T83_02365</name>
</gene>
<protein>
    <recommendedName>
        <fullName evidence="4">Co-chaperone DjlA N-terminal domain-containing protein</fullName>
    </recommendedName>
</protein>
<evidence type="ECO:0008006" key="4">
    <source>
        <dbReference type="Google" id="ProtNLM"/>
    </source>
</evidence>
<organism evidence="2 3">
    <name type="scientific">Meridianimarinicoccus marinus</name>
    <dbReference type="NCBI Taxonomy" id="3231483"/>
    <lineage>
        <taxon>Bacteria</taxon>
        <taxon>Pseudomonadati</taxon>
        <taxon>Pseudomonadota</taxon>
        <taxon>Alphaproteobacteria</taxon>
        <taxon>Rhodobacterales</taxon>
        <taxon>Paracoccaceae</taxon>
        <taxon>Meridianimarinicoccus</taxon>
    </lineage>
</organism>
<feature type="transmembrane region" description="Helical" evidence="1">
    <location>
        <begin position="67"/>
        <end position="90"/>
    </location>
</feature>
<keyword evidence="3" id="KW-1185">Reference proteome</keyword>
<keyword evidence="1" id="KW-0812">Transmembrane</keyword>
<feature type="transmembrane region" description="Helical" evidence="1">
    <location>
        <begin position="6"/>
        <end position="28"/>
    </location>
</feature>
<name>A0ABV3L245_9RHOB</name>
<keyword evidence="1" id="KW-0472">Membrane</keyword>
<comment type="caution">
    <text evidence="2">The sequence shown here is derived from an EMBL/GenBank/DDBJ whole genome shotgun (WGS) entry which is preliminary data.</text>
</comment>
<accession>A0ABV3L245</accession>
<keyword evidence="1" id="KW-1133">Transmembrane helix</keyword>
<feature type="transmembrane region" description="Helical" evidence="1">
    <location>
        <begin position="40"/>
        <end position="61"/>
    </location>
</feature>
<sequence length="232" mass="25241">MIPPDMLIVSVAAMVIIIGFAIYVSELFYSDPIVKPSCRVQITAATAATIALGILYLPMLIIFPRGFFAVTMTEIAIVAAIVVILILFFTQKALPHYKAKIRSKARLDYGADLFTTLMGKPPTGSSGDPTAELISFWDLAALGGLDKEKLTELADLAARLKADEEAAYDPTELWVHLGSVSGGQRAALTAINYLLDAIETALKGGDLTDEEREKLEQLKRDIQELRDKAPTQ</sequence>
<dbReference type="Proteomes" id="UP001553161">
    <property type="component" value="Unassembled WGS sequence"/>
</dbReference>
<dbReference type="EMBL" id="JBFBVU010000002">
    <property type="protein sequence ID" value="MEV8465624.1"/>
    <property type="molecule type" value="Genomic_DNA"/>
</dbReference>
<evidence type="ECO:0000256" key="1">
    <source>
        <dbReference type="SAM" id="Phobius"/>
    </source>
</evidence>
<evidence type="ECO:0000313" key="2">
    <source>
        <dbReference type="EMBL" id="MEV8465624.1"/>
    </source>
</evidence>
<evidence type="ECO:0000313" key="3">
    <source>
        <dbReference type="Proteomes" id="UP001553161"/>
    </source>
</evidence>
<proteinExistence type="predicted"/>